<organism evidence="1 2">
    <name type="scientific">Urbifossiella limnaea</name>
    <dbReference type="NCBI Taxonomy" id="2528023"/>
    <lineage>
        <taxon>Bacteria</taxon>
        <taxon>Pseudomonadati</taxon>
        <taxon>Planctomycetota</taxon>
        <taxon>Planctomycetia</taxon>
        <taxon>Gemmatales</taxon>
        <taxon>Gemmataceae</taxon>
        <taxon>Urbifossiella</taxon>
    </lineage>
</organism>
<dbReference type="KEGG" id="uli:ETAA1_05210"/>
<reference evidence="1 2" key="1">
    <citation type="submission" date="2019-02" db="EMBL/GenBank/DDBJ databases">
        <title>Deep-cultivation of Planctomycetes and their phenomic and genomic characterization uncovers novel biology.</title>
        <authorList>
            <person name="Wiegand S."/>
            <person name="Jogler M."/>
            <person name="Boedeker C."/>
            <person name="Pinto D."/>
            <person name="Vollmers J."/>
            <person name="Rivas-Marin E."/>
            <person name="Kohn T."/>
            <person name="Peeters S.H."/>
            <person name="Heuer A."/>
            <person name="Rast P."/>
            <person name="Oberbeckmann S."/>
            <person name="Bunk B."/>
            <person name="Jeske O."/>
            <person name="Meyerdierks A."/>
            <person name="Storesund J.E."/>
            <person name="Kallscheuer N."/>
            <person name="Luecker S."/>
            <person name="Lage O.M."/>
            <person name="Pohl T."/>
            <person name="Merkel B.J."/>
            <person name="Hornburger P."/>
            <person name="Mueller R.-W."/>
            <person name="Bruemmer F."/>
            <person name="Labrenz M."/>
            <person name="Spormann A.M."/>
            <person name="Op den Camp H."/>
            <person name="Overmann J."/>
            <person name="Amann R."/>
            <person name="Jetten M.S.M."/>
            <person name="Mascher T."/>
            <person name="Medema M.H."/>
            <person name="Devos D.P."/>
            <person name="Kaster A.-K."/>
            <person name="Ovreas L."/>
            <person name="Rohde M."/>
            <person name="Galperin M.Y."/>
            <person name="Jogler C."/>
        </authorList>
    </citation>
    <scope>NUCLEOTIDE SEQUENCE [LARGE SCALE GENOMIC DNA]</scope>
    <source>
        <strain evidence="1 2">ETA_A1</strain>
    </source>
</reference>
<sequence>MATPPVVQLLPMSTDVFPGRGIADVQAHFFLGELATLPRNGRYEFRTAGLSADPGKVVLFQFARHVVASAELLGCERFAEPEDGCVGAMHFDPASVRVFDPVGADVLAEVWPDQFPGFGQAKTRLSGDRYPEFLARLTNVRGPRR</sequence>
<dbReference type="EMBL" id="CP036273">
    <property type="protein sequence ID" value="QDU18628.1"/>
    <property type="molecule type" value="Genomic_DNA"/>
</dbReference>
<accession>A0A517XM88</accession>
<name>A0A517XM88_9BACT</name>
<gene>
    <name evidence="1" type="ORF">ETAA1_05210</name>
</gene>
<evidence type="ECO:0000313" key="2">
    <source>
        <dbReference type="Proteomes" id="UP000319576"/>
    </source>
</evidence>
<keyword evidence="2" id="KW-1185">Reference proteome</keyword>
<protein>
    <submittedName>
        <fullName evidence="1">Uncharacterized protein</fullName>
    </submittedName>
</protein>
<proteinExistence type="predicted"/>
<dbReference type="AlphaFoldDB" id="A0A517XM88"/>
<evidence type="ECO:0000313" key="1">
    <source>
        <dbReference type="EMBL" id="QDU18628.1"/>
    </source>
</evidence>
<dbReference type="Proteomes" id="UP000319576">
    <property type="component" value="Chromosome"/>
</dbReference>
<dbReference type="RefSeq" id="WP_145234039.1">
    <property type="nucleotide sequence ID" value="NZ_CP036273.1"/>
</dbReference>